<proteinExistence type="predicted"/>
<evidence type="ECO:0000313" key="2">
    <source>
        <dbReference type="EMBL" id="BCS96768.1"/>
    </source>
</evidence>
<keyword evidence="1" id="KW-0812">Transmembrane</keyword>
<reference evidence="2 3" key="1">
    <citation type="submission" date="2021-02" db="EMBL/GenBank/DDBJ databases">
        <title>Complete genome of Desulfoluna sp. strain ASN36.</title>
        <authorList>
            <person name="Takahashi A."/>
            <person name="Kojima H."/>
            <person name="Fukui M."/>
        </authorList>
    </citation>
    <scope>NUCLEOTIDE SEQUENCE [LARGE SCALE GENOMIC DNA]</scope>
    <source>
        <strain evidence="2 3">ASN36</strain>
    </source>
</reference>
<feature type="transmembrane region" description="Helical" evidence="1">
    <location>
        <begin position="30"/>
        <end position="48"/>
    </location>
</feature>
<name>A0ABM7PI65_9BACT</name>
<sequence length="57" mass="6733">MLLAPFTPMPHVLEKFIMLKEGSLTRPLDMFDLVFHLIPATLLAIRLIRMMRRQGRR</sequence>
<dbReference type="EMBL" id="AP024488">
    <property type="protein sequence ID" value="BCS96768.1"/>
    <property type="molecule type" value="Genomic_DNA"/>
</dbReference>
<gene>
    <name evidence="2" type="ORF">DSLASN_24000</name>
</gene>
<dbReference type="Proteomes" id="UP001320148">
    <property type="component" value="Chromosome"/>
</dbReference>
<keyword evidence="1" id="KW-0472">Membrane</keyword>
<organism evidence="2 3">
    <name type="scientific">Desulfoluna limicola</name>
    <dbReference type="NCBI Taxonomy" id="2810562"/>
    <lineage>
        <taxon>Bacteria</taxon>
        <taxon>Pseudomonadati</taxon>
        <taxon>Thermodesulfobacteriota</taxon>
        <taxon>Desulfobacteria</taxon>
        <taxon>Desulfobacterales</taxon>
        <taxon>Desulfolunaceae</taxon>
        <taxon>Desulfoluna</taxon>
    </lineage>
</organism>
<keyword evidence="3" id="KW-1185">Reference proteome</keyword>
<keyword evidence="1" id="KW-1133">Transmembrane helix</keyword>
<evidence type="ECO:0000256" key="1">
    <source>
        <dbReference type="SAM" id="Phobius"/>
    </source>
</evidence>
<evidence type="ECO:0000313" key="3">
    <source>
        <dbReference type="Proteomes" id="UP001320148"/>
    </source>
</evidence>
<accession>A0ABM7PI65</accession>
<protein>
    <submittedName>
        <fullName evidence="2">Uncharacterized protein</fullName>
    </submittedName>
</protein>